<evidence type="ECO:0000256" key="5">
    <source>
        <dbReference type="ARBA" id="ARBA00022741"/>
    </source>
</evidence>
<dbReference type="SMART" id="SM00387">
    <property type="entry name" value="HATPase_c"/>
    <property type="match status" value="1"/>
</dbReference>
<accession>A0A137RK38</accession>
<dbReference type="Proteomes" id="UP000070138">
    <property type="component" value="Unassembled WGS sequence"/>
</dbReference>
<feature type="transmembrane region" description="Helical" evidence="9">
    <location>
        <begin position="182"/>
        <end position="204"/>
    </location>
</feature>
<organism evidence="11 12">
    <name type="scientific">Aequorivita aquimaris</name>
    <dbReference type="NCBI Taxonomy" id="1548749"/>
    <lineage>
        <taxon>Bacteria</taxon>
        <taxon>Pseudomonadati</taxon>
        <taxon>Bacteroidota</taxon>
        <taxon>Flavobacteriia</taxon>
        <taxon>Flavobacteriales</taxon>
        <taxon>Flavobacteriaceae</taxon>
        <taxon>Aequorivita</taxon>
    </lineage>
</organism>
<dbReference type="EC" id="2.7.13.3" evidence="2"/>
<evidence type="ECO:0000259" key="10">
    <source>
        <dbReference type="PROSITE" id="PS50109"/>
    </source>
</evidence>
<dbReference type="STRING" id="1548749.LS48_03895"/>
<evidence type="ECO:0000256" key="7">
    <source>
        <dbReference type="ARBA" id="ARBA00022840"/>
    </source>
</evidence>
<dbReference type="InterPro" id="IPR004358">
    <property type="entry name" value="Sig_transdc_His_kin-like_C"/>
</dbReference>
<proteinExistence type="predicted"/>
<dbReference type="InterPro" id="IPR003594">
    <property type="entry name" value="HATPase_dom"/>
</dbReference>
<keyword evidence="9" id="KW-0812">Transmembrane</keyword>
<protein>
    <recommendedName>
        <fullName evidence="2">histidine kinase</fullName>
        <ecNumber evidence="2">2.7.13.3</ecNumber>
    </recommendedName>
</protein>
<keyword evidence="3" id="KW-0597">Phosphoprotein</keyword>
<dbReference type="RefSeq" id="WP_062620146.1">
    <property type="nucleotide sequence ID" value="NZ_JRWG01000002.1"/>
</dbReference>
<evidence type="ECO:0000256" key="4">
    <source>
        <dbReference type="ARBA" id="ARBA00022679"/>
    </source>
</evidence>
<dbReference type="PRINTS" id="PR00344">
    <property type="entry name" value="BCTRLSENSOR"/>
</dbReference>
<dbReference type="OrthoDB" id="9776727at2"/>
<dbReference type="PROSITE" id="PS50109">
    <property type="entry name" value="HIS_KIN"/>
    <property type="match status" value="1"/>
</dbReference>
<sequence>MYFYKKSLRTRIFLSMFLLVLGASVLIAIVTVFQYKEEAQDYHRDRLLRKEAAIRENINYILKTTTYPVETAQIPLIFKDKIYEIKDIHSLEIFLYDLDGNLLKSSKPSFFKDTVSPKMPDFALEMLQNSPTKSYIKEFEEGGQKYQSSYTYITDSYFKPLAILNLPYIEDDGFITKELTEYLYRLGIAYFFMLMAAIAISYFLSKYITRSLKEISEKLSETRFDTRNKKIHISDTPQEISLLINSYNGMIDELENSAAQLAASERETAWREMAKQVAHEIKNPLTPMRLTVQSFQRKFDCNDPEIDKKMAEYTNTLLQQIDTLSSISSAFSTYAKMPAQQDETLNVVKISKLALDIFNEDYIYFFSEEEEVRARFDRTQLIRVVTNLVKNSIQSIEQKNPAEPRIDVIVKTEGTLVNILVTDNGIGVPEENKIFIFEPQFTTKTSGMGLGLGMVKNIVETYGGTITLASSEEKTIFKVSFPAML</sequence>
<evidence type="ECO:0000256" key="1">
    <source>
        <dbReference type="ARBA" id="ARBA00000085"/>
    </source>
</evidence>
<dbReference type="Pfam" id="PF02518">
    <property type="entry name" value="HATPase_c"/>
    <property type="match status" value="1"/>
</dbReference>
<dbReference type="SUPFAM" id="SSF55874">
    <property type="entry name" value="ATPase domain of HSP90 chaperone/DNA topoisomerase II/histidine kinase"/>
    <property type="match status" value="1"/>
</dbReference>
<dbReference type="Gene3D" id="1.10.287.130">
    <property type="match status" value="1"/>
</dbReference>
<keyword evidence="5" id="KW-0547">Nucleotide-binding</keyword>
<evidence type="ECO:0000256" key="3">
    <source>
        <dbReference type="ARBA" id="ARBA00022553"/>
    </source>
</evidence>
<dbReference type="Gene3D" id="6.10.340.10">
    <property type="match status" value="1"/>
</dbReference>
<keyword evidence="8" id="KW-0902">Two-component regulatory system</keyword>
<dbReference type="Pfam" id="PF00512">
    <property type="entry name" value="HisKA"/>
    <property type="match status" value="1"/>
</dbReference>
<dbReference type="PANTHER" id="PTHR43065:SF10">
    <property type="entry name" value="PEROXIDE STRESS-ACTIVATED HISTIDINE KINASE MAK3"/>
    <property type="match status" value="1"/>
</dbReference>
<dbReference type="PATRIC" id="fig|1548749.3.peg.825"/>
<evidence type="ECO:0000256" key="8">
    <source>
        <dbReference type="ARBA" id="ARBA00023012"/>
    </source>
</evidence>
<gene>
    <name evidence="11" type="ORF">LS48_03895</name>
</gene>
<dbReference type="PANTHER" id="PTHR43065">
    <property type="entry name" value="SENSOR HISTIDINE KINASE"/>
    <property type="match status" value="1"/>
</dbReference>
<comment type="catalytic activity">
    <reaction evidence="1">
        <text>ATP + protein L-histidine = ADP + protein N-phospho-L-histidine.</text>
        <dbReference type="EC" id="2.7.13.3"/>
    </reaction>
</comment>
<feature type="transmembrane region" description="Helical" evidence="9">
    <location>
        <begin position="12"/>
        <end position="35"/>
    </location>
</feature>
<evidence type="ECO:0000256" key="6">
    <source>
        <dbReference type="ARBA" id="ARBA00022777"/>
    </source>
</evidence>
<dbReference type="EMBL" id="JRWG01000002">
    <property type="protein sequence ID" value="KXO00553.1"/>
    <property type="molecule type" value="Genomic_DNA"/>
</dbReference>
<dbReference type="InterPro" id="IPR036097">
    <property type="entry name" value="HisK_dim/P_sf"/>
</dbReference>
<dbReference type="GO" id="GO:0000155">
    <property type="term" value="F:phosphorelay sensor kinase activity"/>
    <property type="evidence" value="ECO:0007669"/>
    <property type="project" value="InterPro"/>
</dbReference>
<reference evidence="11 12" key="2">
    <citation type="journal article" date="2016" name="Int. J. Syst. Evol. Microbiol.">
        <title>Vitellibacter aquimaris sp. nov., a marine bacterium isolated from seawater.</title>
        <authorList>
            <person name="Thevarajoo S."/>
            <person name="Selvaratnam C."/>
            <person name="Goh K.M."/>
            <person name="Hong K.W."/>
            <person name="Chan X.Y."/>
            <person name="Chan K.G."/>
            <person name="Chong C.S."/>
        </authorList>
    </citation>
    <scope>NUCLEOTIDE SEQUENCE [LARGE SCALE GENOMIC DNA]</scope>
    <source>
        <strain evidence="11 12">D-24</strain>
    </source>
</reference>
<keyword evidence="7" id="KW-0067">ATP-binding</keyword>
<dbReference type="CDD" id="cd00075">
    <property type="entry name" value="HATPase"/>
    <property type="match status" value="1"/>
</dbReference>
<reference evidence="12" key="1">
    <citation type="submission" date="2014-10" db="EMBL/GenBank/DDBJ databases">
        <title>Genome sequencing of Vitellibacter sp. D-24.</title>
        <authorList>
            <person name="Thevarajoo S."/>
            <person name="Selvaratnam C."/>
            <person name="Goh K.M."/>
            <person name="Chong C.S."/>
        </authorList>
    </citation>
    <scope>NUCLEOTIDE SEQUENCE [LARGE SCALE GENOMIC DNA]</scope>
    <source>
        <strain evidence="12">D-24</strain>
    </source>
</reference>
<name>A0A137RK38_9FLAO</name>
<evidence type="ECO:0000256" key="2">
    <source>
        <dbReference type="ARBA" id="ARBA00012438"/>
    </source>
</evidence>
<dbReference type="SUPFAM" id="SSF47384">
    <property type="entry name" value="Homodimeric domain of signal transducing histidine kinase"/>
    <property type="match status" value="1"/>
</dbReference>
<keyword evidence="4" id="KW-0808">Transferase</keyword>
<keyword evidence="12" id="KW-1185">Reference proteome</keyword>
<evidence type="ECO:0000313" key="12">
    <source>
        <dbReference type="Proteomes" id="UP000070138"/>
    </source>
</evidence>
<dbReference type="InterPro" id="IPR005467">
    <property type="entry name" value="His_kinase_dom"/>
</dbReference>
<dbReference type="AlphaFoldDB" id="A0A137RK38"/>
<evidence type="ECO:0000313" key="11">
    <source>
        <dbReference type="EMBL" id="KXO00553.1"/>
    </source>
</evidence>
<dbReference type="Gene3D" id="3.30.565.10">
    <property type="entry name" value="Histidine kinase-like ATPase, C-terminal domain"/>
    <property type="match status" value="1"/>
</dbReference>
<feature type="domain" description="Histidine kinase" evidence="10">
    <location>
        <begin position="276"/>
        <end position="485"/>
    </location>
</feature>
<dbReference type="CDD" id="cd00082">
    <property type="entry name" value="HisKA"/>
    <property type="match status" value="1"/>
</dbReference>
<comment type="caution">
    <text evidence="11">The sequence shown here is derived from an EMBL/GenBank/DDBJ whole genome shotgun (WGS) entry which is preliminary data.</text>
</comment>
<dbReference type="InterPro" id="IPR036890">
    <property type="entry name" value="HATPase_C_sf"/>
</dbReference>
<evidence type="ECO:0000256" key="9">
    <source>
        <dbReference type="SAM" id="Phobius"/>
    </source>
</evidence>
<keyword evidence="9" id="KW-1133">Transmembrane helix</keyword>
<keyword evidence="9" id="KW-0472">Membrane</keyword>
<keyword evidence="6 11" id="KW-0418">Kinase</keyword>
<dbReference type="GO" id="GO:0005524">
    <property type="term" value="F:ATP binding"/>
    <property type="evidence" value="ECO:0007669"/>
    <property type="project" value="UniProtKB-KW"/>
</dbReference>
<dbReference type="SMART" id="SM00388">
    <property type="entry name" value="HisKA"/>
    <property type="match status" value="1"/>
</dbReference>
<dbReference type="InterPro" id="IPR003661">
    <property type="entry name" value="HisK_dim/P_dom"/>
</dbReference>